<sequence length="361" mass="40659">MMNATPDETPFLMIRRRRNWTPEEDMILKREVRRVQGEGDNISWHEIAAYLPGRTNKDCRKRWYGTAAVKVKKGPWTEAEDERLRRAIERHGTKWSVVASMVATRLPDQCSKRWGQAINPDIDHSPWTQHEDDLLIEQVNKHGHYWQQIVSHHFPGRTSLAAKNRYHILQRRLKSQQTGITRRFHGLSNTPWQDILWSDNSPHENRDQDISSSATPQSDLITLPTGHGNSPFVFDDSSRWLPTSYPTFHPTSCELDVDSTAFPFPLVDQIDSTDATIESETPPTMSIDDLVSQAFGPGSSPTGAPSFPPGFLSDTSPPGEAKPDANHRRVCIQAVCSSDKVGAVFEAVTKLSVSAAIKMDN</sequence>
<organism evidence="4 5">
    <name type="scientific">Aspergillus puulaauensis</name>
    <dbReference type="NCBI Taxonomy" id="1220207"/>
    <lineage>
        <taxon>Eukaryota</taxon>
        <taxon>Fungi</taxon>
        <taxon>Dikarya</taxon>
        <taxon>Ascomycota</taxon>
        <taxon>Pezizomycotina</taxon>
        <taxon>Eurotiomycetes</taxon>
        <taxon>Eurotiomycetidae</taxon>
        <taxon>Eurotiales</taxon>
        <taxon>Aspergillaceae</taxon>
        <taxon>Aspergillus</taxon>
    </lineage>
</organism>
<reference evidence="4" key="2">
    <citation type="submission" date="2021-02" db="EMBL/GenBank/DDBJ databases">
        <title>Aspergillus puulaauensis MK2 genome sequence.</title>
        <authorList>
            <person name="Futagami T."/>
            <person name="Mori K."/>
            <person name="Kadooka C."/>
            <person name="Tanaka T."/>
        </authorList>
    </citation>
    <scope>NUCLEOTIDE SEQUENCE</scope>
    <source>
        <strain evidence="4">MK2</strain>
    </source>
</reference>
<evidence type="ECO:0000313" key="5">
    <source>
        <dbReference type="Proteomes" id="UP000654913"/>
    </source>
</evidence>
<reference evidence="4" key="1">
    <citation type="submission" date="2021-01" db="EMBL/GenBank/DDBJ databases">
        <authorList>
            <consortium name="Aspergillus puulaauensis MK2 genome sequencing consortium"/>
            <person name="Kazuki M."/>
            <person name="Futagami T."/>
        </authorList>
    </citation>
    <scope>NUCLEOTIDE SEQUENCE</scope>
    <source>
        <strain evidence="4">MK2</strain>
    </source>
</reference>
<feature type="domain" description="HTH myb-type" evidence="3">
    <location>
        <begin position="12"/>
        <end position="63"/>
    </location>
</feature>
<feature type="domain" description="Myb-like" evidence="2">
    <location>
        <begin position="68"/>
        <end position="118"/>
    </location>
</feature>
<dbReference type="InterPro" id="IPR001005">
    <property type="entry name" value="SANT/Myb"/>
</dbReference>
<feature type="domain" description="Myb-like" evidence="2">
    <location>
        <begin position="16"/>
        <end position="67"/>
    </location>
</feature>
<dbReference type="AlphaFoldDB" id="A0A7R7XWK8"/>
<evidence type="ECO:0000313" key="4">
    <source>
        <dbReference type="EMBL" id="BCS28308.1"/>
    </source>
</evidence>
<feature type="region of interest" description="Disordered" evidence="1">
    <location>
        <begin position="195"/>
        <end position="228"/>
    </location>
</feature>
<dbReference type="Proteomes" id="UP000654913">
    <property type="component" value="Chromosome 6"/>
</dbReference>
<dbReference type="GO" id="GO:0000278">
    <property type="term" value="P:mitotic cell cycle"/>
    <property type="evidence" value="ECO:0007669"/>
    <property type="project" value="TreeGrafter"/>
</dbReference>
<dbReference type="PROSITE" id="PS50090">
    <property type="entry name" value="MYB_LIKE"/>
    <property type="match status" value="3"/>
</dbReference>
<dbReference type="GO" id="GO:0000978">
    <property type="term" value="F:RNA polymerase II cis-regulatory region sequence-specific DNA binding"/>
    <property type="evidence" value="ECO:0007669"/>
    <property type="project" value="TreeGrafter"/>
</dbReference>
<feature type="domain" description="HTH myb-type" evidence="3">
    <location>
        <begin position="68"/>
        <end position="122"/>
    </location>
</feature>
<feature type="region of interest" description="Disordered" evidence="1">
    <location>
        <begin position="296"/>
        <end position="325"/>
    </location>
</feature>
<dbReference type="EMBL" id="AP024448">
    <property type="protein sequence ID" value="BCS28308.1"/>
    <property type="molecule type" value="Genomic_DNA"/>
</dbReference>
<accession>A0A7R7XWK8</accession>
<dbReference type="OrthoDB" id="2143914at2759"/>
<dbReference type="InterPro" id="IPR017930">
    <property type="entry name" value="Myb_dom"/>
</dbReference>
<dbReference type="RefSeq" id="XP_041560494.1">
    <property type="nucleotide sequence ID" value="XM_041694689.1"/>
</dbReference>
<dbReference type="Pfam" id="PF13921">
    <property type="entry name" value="Myb_DNA-bind_6"/>
    <property type="match status" value="1"/>
</dbReference>
<dbReference type="GeneID" id="64978305"/>
<dbReference type="SUPFAM" id="SSF46689">
    <property type="entry name" value="Homeodomain-like"/>
    <property type="match status" value="2"/>
</dbReference>
<dbReference type="InterPro" id="IPR050560">
    <property type="entry name" value="MYB_TF"/>
</dbReference>
<feature type="compositionally biased region" description="Polar residues" evidence="1">
    <location>
        <begin position="210"/>
        <end position="220"/>
    </location>
</feature>
<proteinExistence type="predicted"/>
<dbReference type="PANTHER" id="PTHR45614:SF199">
    <property type="entry name" value="MYB-LIKE TRANSCRIPTION FACTOR (EUROFUNG)-RELATED"/>
    <property type="match status" value="1"/>
</dbReference>
<feature type="domain" description="HTH myb-type" evidence="3">
    <location>
        <begin position="124"/>
        <end position="174"/>
    </location>
</feature>
<feature type="domain" description="Myb-like" evidence="2">
    <location>
        <begin position="119"/>
        <end position="170"/>
    </location>
</feature>
<dbReference type="GO" id="GO:0005634">
    <property type="term" value="C:nucleus"/>
    <property type="evidence" value="ECO:0007669"/>
    <property type="project" value="TreeGrafter"/>
</dbReference>
<dbReference type="GO" id="GO:0045944">
    <property type="term" value="P:positive regulation of transcription by RNA polymerase II"/>
    <property type="evidence" value="ECO:0007669"/>
    <property type="project" value="TreeGrafter"/>
</dbReference>
<dbReference type="PANTHER" id="PTHR45614">
    <property type="entry name" value="MYB PROTEIN-RELATED"/>
    <property type="match status" value="1"/>
</dbReference>
<dbReference type="CDD" id="cd00167">
    <property type="entry name" value="SANT"/>
    <property type="match status" value="3"/>
</dbReference>
<gene>
    <name evidence="4" type="ORF">APUU_61356A</name>
</gene>
<keyword evidence="5" id="KW-1185">Reference proteome</keyword>
<name>A0A7R7XWK8_9EURO</name>
<dbReference type="Gene3D" id="1.10.10.60">
    <property type="entry name" value="Homeodomain-like"/>
    <property type="match status" value="3"/>
</dbReference>
<dbReference type="SMART" id="SM00717">
    <property type="entry name" value="SANT"/>
    <property type="match status" value="3"/>
</dbReference>
<evidence type="ECO:0000259" key="2">
    <source>
        <dbReference type="PROSITE" id="PS50090"/>
    </source>
</evidence>
<evidence type="ECO:0000259" key="3">
    <source>
        <dbReference type="PROSITE" id="PS51294"/>
    </source>
</evidence>
<dbReference type="KEGG" id="apuu:APUU_61356A"/>
<dbReference type="GO" id="GO:0000981">
    <property type="term" value="F:DNA-binding transcription factor activity, RNA polymerase II-specific"/>
    <property type="evidence" value="ECO:0007669"/>
    <property type="project" value="TreeGrafter"/>
</dbReference>
<protein>
    <recommendedName>
        <fullName evidence="6">Homeodomain-like protein</fullName>
    </recommendedName>
</protein>
<dbReference type="PROSITE" id="PS51294">
    <property type="entry name" value="HTH_MYB"/>
    <property type="match status" value="3"/>
</dbReference>
<dbReference type="Pfam" id="PF00249">
    <property type="entry name" value="Myb_DNA-binding"/>
    <property type="match status" value="1"/>
</dbReference>
<evidence type="ECO:0008006" key="6">
    <source>
        <dbReference type="Google" id="ProtNLM"/>
    </source>
</evidence>
<evidence type="ECO:0000256" key="1">
    <source>
        <dbReference type="SAM" id="MobiDB-lite"/>
    </source>
</evidence>
<dbReference type="InterPro" id="IPR009057">
    <property type="entry name" value="Homeodomain-like_sf"/>
</dbReference>